<keyword evidence="2" id="KW-1185">Reference proteome</keyword>
<dbReference type="EMBL" id="JACHMQ010000001">
    <property type="protein sequence ID" value="MBB6399249.1"/>
    <property type="molecule type" value="Genomic_DNA"/>
</dbReference>
<dbReference type="Proteomes" id="UP000546324">
    <property type="component" value="Unassembled WGS sequence"/>
</dbReference>
<name>A0A7X0G4E5_9ACTN</name>
<accession>A0A7X0G4E5</accession>
<organism evidence="1 2">
    <name type="scientific">Actinomadura coerulea</name>
    <dbReference type="NCBI Taxonomy" id="46159"/>
    <lineage>
        <taxon>Bacteria</taxon>
        <taxon>Bacillati</taxon>
        <taxon>Actinomycetota</taxon>
        <taxon>Actinomycetes</taxon>
        <taxon>Streptosporangiales</taxon>
        <taxon>Thermomonosporaceae</taxon>
        <taxon>Actinomadura</taxon>
    </lineage>
</organism>
<sequence>MRYLPMSLALGALRRGRGIEQLLGGFEEGGRRGVRYAVINPTGSGVFYVSCSAVEDTVELDRHGGLLYPSDDAFYPEDANREGARTMGTAPTPGEALELAERELGADPRWWVNLGMLGYEYRDFVERGRPLGPWQPS</sequence>
<proteinExistence type="predicted"/>
<comment type="caution">
    <text evidence="1">The sequence shown here is derived from an EMBL/GenBank/DDBJ whole genome shotgun (WGS) entry which is preliminary data.</text>
</comment>
<gene>
    <name evidence="1" type="ORF">BKA00_006163</name>
</gene>
<reference evidence="1 2" key="1">
    <citation type="submission" date="2020-08" db="EMBL/GenBank/DDBJ databases">
        <title>Sequencing the genomes of 1000 actinobacteria strains.</title>
        <authorList>
            <person name="Klenk H.-P."/>
        </authorList>
    </citation>
    <scope>NUCLEOTIDE SEQUENCE [LARGE SCALE GENOMIC DNA]</scope>
    <source>
        <strain evidence="1 2">DSM 43675</strain>
    </source>
</reference>
<dbReference type="RefSeq" id="WP_185031021.1">
    <property type="nucleotide sequence ID" value="NZ_JACHMQ010000001.1"/>
</dbReference>
<protein>
    <submittedName>
        <fullName evidence="1">Uncharacterized protein</fullName>
    </submittedName>
</protein>
<evidence type="ECO:0000313" key="1">
    <source>
        <dbReference type="EMBL" id="MBB6399249.1"/>
    </source>
</evidence>
<evidence type="ECO:0000313" key="2">
    <source>
        <dbReference type="Proteomes" id="UP000546324"/>
    </source>
</evidence>
<dbReference type="AlphaFoldDB" id="A0A7X0G4E5"/>